<accession>A9CV63</accession>
<dbReference type="AlphaFoldDB" id="A9CV63"/>
<keyword evidence="2" id="KW-1185">Reference proteome</keyword>
<evidence type="ECO:0000313" key="2">
    <source>
        <dbReference type="Proteomes" id="UP000005839"/>
    </source>
</evidence>
<name>A9CV63_9GAMM</name>
<protein>
    <submittedName>
        <fullName evidence="1">Uncharacterized protein</fullName>
    </submittedName>
</protein>
<evidence type="ECO:0000313" key="1">
    <source>
        <dbReference type="EMBL" id="EDQ02804.1"/>
    </source>
</evidence>
<dbReference type="EMBL" id="ABIC01000001">
    <property type="protein sequence ID" value="EDQ02804.1"/>
    <property type="molecule type" value="Genomic_DNA"/>
</dbReference>
<sequence>MDGEGGGLYMEVVIPDRRESDGVGFIGRDNAAKTIGFHSFDVGAASAAKTLPNSVWINTIPFSNKE</sequence>
<dbReference type="STRING" id="314608.KT99_06547"/>
<organism evidence="1 2">
    <name type="scientific">Shewanella benthica KT99</name>
    <dbReference type="NCBI Taxonomy" id="314608"/>
    <lineage>
        <taxon>Bacteria</taxon>
        <taxon>Pseudomonadati</taxon>
        <taxon>Pseudomonadota</taxon>
        <taxon>Gammaproteobacteria</taxon>
        <taxon>Alteromonadales</taxon>
        <taxon>Shewanellaceae</taxon>
        <taxon>Shewanella</taxon>
    </lineage>
</organism>
<reference evidence="1 2" key="1">
    <citation type="submission" date="2007-10" db="EMBL/GenBank/DDBJ databases">
        <authorList>
            <person name="Yayanos A."/>
            <person name="Ferriera S."/>
            <person name="Johnson J."/>
            <person name="Kravitz S."/>
            <person name="Halpern A."/>
            <person name="Remington K."/>
            <person name="Beeson K."/>
            <person name="Tran B."/>
            <person name="Rogers Y.-H."/>
            <person name="Friedman R."/>
            <person name="Venter J.C."/>
        </authorList>
    </citation>
    <scope>NUCLEOTIDE SEQUENCE [LARGE SCALE GENOMIC DNA]</scope>
    <source>
        <strain evidence="1 2">KT99</strain>
    </source>
</reference>
<gene>
    <name evidence="1" type="ORF">KT99_06547</name>
</gene>
<dbReference type="Proteomes" id="UP000005839">
    <property type="component" value="Unassembled WGS sequence"/>
</dbReference>
<proteinExistence type="predicted"/>
<comment type="caution">
    <text evidence="1">The sequence shown here is derived from an EMBL/GenBank/DDBJ whole genome shotgun (WGS) entry which is preliminary data.</text>
</comment>